<dbReference type="Proteomes" id="UP000612746">
    <property type="component" value="Unassembled WGS sequence"/>
</dbReference>
<keyword evidence="3" id="KW-1185">Reference proteome</keyword>
<evidence type="ECO:0000313" key="2">
    <source>
        <dbReference type="EMBL" id="KAG2186919.1"/>
    </source>
</evidence>
<dbReference type="OrthoDB" id="2368381at2759"/>
<feature type="coiled-coil region" evidence="1">
    <location>
        <begin position="21"/>
        <end position="48"/>
    </location>
</feature>
<proteinExistence type="predicted"/>
<comment type="caution">
    <text evidence="2">The sequence shown here is derived from an EMBL/GenBank/DDBJ whole genome shotgun (WGS) entry which is preliminary data.</text>
</comment>
<dbReference type="EMBL" id="JAEPRA010000004">
    <property type="protein sequence ID" value="KAG2186919.1"/>
    <property type="molecule type" value="Genomic_DNA"/>
</dbReference>
<evidence type="ECO:0000256" key="1">
    <source>
        <dbReference type="SAM" id="Coils"/>
    </source>
</evidence>
<keyword evidence="1" id="KW-0175">Coiled coil</keyword>
<name>A0A8H7Q868_9FUNG</name>
<organism evidence="2 3">
    <name type="scientific">Umbelopsis vinacea</name>
    <dbReference type="NCBI Taxonomy" id="44442"/>
    <lineage>
        <taxon>Eukaryota</taxon>
        <taxon>Fungi</taxon>
        <taxon>Fungi incertae sedis</taxon>
        <taxon>Mucoromycota</taxon>
        <taxon>Mucoromycotina</taxon>
        <taxon>Umbelopsidomycetes</taxon>
        <taxon>Umbelopsidales</taxon>
        <taxon>Umbelopsidaceae</taxon>
        <taxon>Umbelopsis</taxon>
    </lineage>
</organism>
<sequence>MSRNEDQPQLVNSLTVSPAALHNLVEQMQTLQMRLEQLERQKTISDTQSLVEITAAYDISPIPSRLSIANAISKVDLKKSLIKTRSLIKTGKFAVNHQRKKQLETTLDADEITLIDEENEGTDLQPIVQQNIIPIEQIRGNMVFTSDNSSVETSTLCSDTTETVSGCRTPSLVLSGSMDTVSSTDTPSTSQMLHVFPRISSLEHYDTSLQSLVIESPLSVEQDGPSTAGAHTRQLTSVSAIAIENSPASQLPENNSLHTGQIPTYGRCYSSFFPTTLVPPSPSFAGSTGRLSLATSMRELRPGFEQSASCLNLLDHVEISPNGSSIGFSAMTSTNSTLNLPQPKKLNRAKRWLTKKLAVSPKLKSSTSAPVLRTHKQPSLLSRKWSKLVGRV</sequence>
<accession>A0A8H7Q868</accession>
<reference evidence="2" key="1">
    <citation type="submission" date="2020-12" db="EMBL/GenBank/DDBJ databases">
        <title>Metabolic potential, ecology and presence of endohyphal bacteria is reflected in genomic diversity of Mucoromycotina.</title>
        <authorList>
            <person name="Muszewska A."/>
            <person name="Okrasinska A."/>
            <person name="Steczkiewicz K."/>
            <person name="Drgas O."/>
            <person name="Orlowska M."/>
            <person name="Perlinska-Lenart U."/>
            <person name="Aleksandrzak-Piekarczyk T."/>
            <person name="Szatraj K."/>
            <person name="Zielenkiewicz U."/>
            <person name="Pilsyk S."/>
            <person name="Malc E."/>
            <person name="Mieczkowski P."/>
            <person name="Kruszewska J.S."/>
            <person name="Biernat P."/>
            <person name="Pawlowska J."/>
        </authorList>
    </citation>
    <scope>NUCLEOTIDE SEQUENCE</scope>
    <source>
        <strain evidence="2">WA0000051536</strain>
    </source>
</reference>
<protein>
    <submittedName>
        <fullName evidence="2">Uncharacterized protein</fullName>
    </submittedName>
</protein>
<dbReference type="AlphaFoldDB" id="A0A8H7Q868"/>
<gene>
    <name evidence="2" type="ORF">INT44_003146</name>
</gene>
<evidence type="ECO:0000313" key="3">
    <source>
        <dbReference type="Proteomes" id="UP000612746"/>
    </source>
</evidence>